<dbReference type="AlphaFoldDB" id="V4QS82"/>
<dbReference type="SMART" id="SM00382">
    <property type="entry name" value="AAA"/>
    <property type="match status" value="1"/>
</dbReference>
<evidence type="ECO:0000256" key="3">
    <source>
        <dbReference type="ARBA" id="ARBA00022741"/>
    </source>
</evidence>
<dbReference type="RefSeq" id="WP_023433878.1">
    <property type="nucleotide sequence ID" value="NZ_AWXZ01000040.1"/>
</dbReference>
<feature type="domain" description="ABC transporter" evidence="5">
    <location>
        <begin position="24"/>
        <end position="238"/>
    </location>
</feature>
<dbReference type="Pfam" id="PF00005">
    <property type="entry name" value="ABC_tran"/>
    <property type="match status" value="1"/>
</dbReference>
<dbReference type="GO" id="GO:0005524">
    <property type="term" value="F:ATP binding"/>
    <property type="evidence" value="ECO:0007669"/>
    <property type="project" value="UniProtKB-KW"/>
</dbReference>
<dbReference type="eggNOG" id="COG1134">
    <property type="taxonomic scope" value="Bacteria"/>
</dbReference>
<dbReference type="PANTHER" id="PTHR46743">
    <property type="entry name" value="TEICHOIC ACIDS EXPORT ATP-BINDING PROTEIN TAGH"/>
    <property type="match status" value="1"/>
</dbReference>
<accession>V4QS82</accession>
<keyword evidence="3" id="KW-0547">Nucleotide-binding</keyword>
<comment type="caution">
    <text evidence="6">The sequence shown here is derived from an EMBL/GenBank/DDBJ whole genome shotgun (WGS) entry which is preliminary data.</text>
</comment>
<dbReference type="SUPFAM" id="SSF52540">
    <property type="entry name" value="P-loop containing nucleoside triphosphate hydrolases"/>
    <property type="match status" value="1"/>
</dbReference>
<gene>
    <name evidence="6" type="ORF">N177_3768</name>
</gene>
<proteinExistence type="inferred from homology"/>
<dbReference type="InterPro" id="IPR050683">
    <property type="entry name" value="Bact_Polysacc_Export_ATP-bd"/>
</dbReference>
<dbReference type="CDD" id="cd03220">
    <property type="entry name" value="ABC_KpsT_Wzt"/>
    <property type="match status" value="1"/>
</dbReference>
<evidence type="ECO:0000313" key="6">
    <source>
        <dbReference type="EMBL" id="ESR22632.1"/>
    </source>
</evidence>
<reference evidence="6 7" key="1">
    <citation type="journal article" date="2014" name="Genome Announc.">
        <title>Draft Genome Sequence of Lutibaculum baratangense Strain AMV1T, Isolated from a Mud Volcano in Andamans, India.</title>
        <authorList>
            <person name="Singh A."/>
            <person name="Sreenivas A."/>
            <person name="Sathyanarayana Reddy G."/>
            <person name="Pinnaka A.K."/>
            <person name="Shivaji S."/>
        </authorList>
    </citation>
    <scope>NUCLEOTIDE SEQUENCE [LARGE SCALE GENOMIC DNA]</scope>
    <source>
        <strain evidence="6 7">AMV1</strain>
    </source>
</reference>
<dbReference type="PROSITE" id="PS00211">
    <property type="entry name" value="ABC_TRANSPORTER_1"/>
    <property type="match status" value="1"/>
</dbReference>
<comment type="similarity">
    <text evidence="1">Belongs to the ABC transporter superfamily.</text>
</comment>
<dbReference type="InterPro" id="IPR017871">
    <property type="entry name" value="ABC_transporter-like_CS"/>
</dbReference>
<dbReference type="Gene3D" id="3.40.50.300">
    <property type="entry name" value="P-loop containing nucleotide triphosphate hydrolases"/>
    <property type="match status" value="1"/>
</dbReference>
<dbReference type="InterPro" id="IPR015860">
    <property type="entry name" value="ABC_transpr_TagH-like"/>
</dbReference>
<dbReference type="InterPro" id="IPR003439">
    <property type="entry name" value="ABC_transporter-like_ATP-bd"/>
</dbReference>
<dbReference type="GO" id="GO:0016887">
    <property type="term" value="F:ATP hydrolysis activity"/>
    <property type="evidence" value="ECO:0007669"/>
    <property type="project" value="InterPro"/>
</dbReference>
<dbReference type="Proteomes" id="UP000017819">
    <property type="component" value="Unassembled WGS sequence"/>
</dbReference>
<dbReference type="InterPro" id="IPR003593">
    <property type="entry name" value="AAA+_ATPase"/>
</dbReference>
<dbReference type="STRING" id="631454.N177_3768"/>
<dbReference type="EMBL" id="AWXZ01000040">
    <property type="protein sequence ID" value="ESR22632.1"/>
    <property type="molecule type" value="Genomic_DNA"/>
</dbReference>
<dbReference type="PANTHER" id="PTHR46743:SF2">
    <property type="entry name" value="TEICHOIC ACIDS EXPORT ATP-BINDING PROTEIN TAGH"/>
    <property type="match status" value="1"/>
</dbReference>
<evidence type="ECO:0000256" key="2">
    <source>
        <dbReference type="ARBA" id="ARBA00022448"/>
    </source>
</evidence>
<evidence type="ECO:0000313" key="7">
    <source>
        <dbReference type="Proteomes" id="UP000017819"/>
    </source>
</evidence>
<keyword evidence="7" id="KW-1185">Reference proteome</keyword>
<dbReference type="GO" id="GO:0016020">
    <property type="term" value="C:membrane"/>
    <property type="evidence" value="ECO:0007669"/>
    <property type="project" value="InterPro"/>
</dbReference>
<dbReference type="PATRIC" id="fig|631454.5.peg.3721"/>
<dbReference type="InterPro" id="IPR027417">
    <property type="entry name" value="P-loop_NTPase"/>
</dbReference>
<sequence length="238" mass="26296">MNIIAETPTSLPHSPVPTQDDRRIELHDIVKCYDTKFGEKRVLDGITFGVGPGEKIAVLGKNGAGKSTLVKIIGGVEQPTEGTVTRGMTMSWPLSFGGGGFARAMSGLDNIRFIARVYDKPIQETIDFVEDFAELGSYLKHPVKAYSSGMAMRLAFALTLAVDFDCLLIDEVIAVGDQRFAKKCREALFERRKHCSMILVSHAKDIIKTYCDRALVLKNGRGRVFDDIDFALEIYSTL</sequence>
<dbReference type="PROSITE" id="PS50893">
    <property type="entry name" value="ABC_TRANSPORTER_2"/>
    <property type="match status" value="1"/>
</dbReference>
<dbReference type="GO" id="GO:0140359">
    <property type="term" value="F:ABC-type transporter activity"/>
    <property type="evidence" value="ECO:0007669"/>
    <property type="project" value="InterPro"/>
</dbReference>
<evidence type="ECO:0000256" key="4">
    <source>
        <dbReference type="ARBA" id="ARBA00022840"/>
    </source>
</evidence>
<keyword evidence="2" id="KW-0813">Transport</keyword>
<organism evidence="6 7">
    <name type="scientific">Lutibaculum baratangense AMV1</name>
    <dbReference type="NCBI Taxonomy" id="631454"/>
    <lineage>
        <taxon>Bacteria</taxon>
        <taxon>Pseudomonadati</taxon>
        <taxon>Pseudomonadota</taxon>
        <taxon>Alphaproteobacteria</taxon>
        <taxon>Hyphomicrobiales</taxon>
        <taxon>Tepidamorphaceae</taxon>
        <taxon>Lutibaculum</taxon>
    </lineage>
</organism>
<protein>
    <submittedName>
        <fullName evidence="6">Capsular polysaccharide ABC transporter, ATP-binding protein KpsT</fullName>
    </submittedName>
</protein>
<name>V4QS82_9HYPH</name>
<evidence type="ECO:0000256" key="1">
    <source>
        <dbReference type="ARBA" id="ARBA00005417"/>
    </source>
</evidence>
<evidence type="ECO:0000259" key="5">
    <source>
        <dbReference type="PROSITE" id="PS50893"/>
    </source>
</evidence>
<keyword evidence="4 6" id="KW-0067">ATP-binding</keyword>